<dbReference type="eggNOG" id="KOG1313">
    <property type="taxonomic scope" value="Eukaryota"/>
</dbReference>
<evidence type="ECO:0000256" key="4">
    <source>
        <dbReference type="ARBA" id="ARBA00022989"/>
    </source>
</evidence>
<dbReference type="Pfam" id="PF01529">
    <property type="entry name" value="DHHC"/>
    <property type="match status" value="1"/>
</dbReference>
<evidence type="ECO:0000256" key="2">
    <source>
        <dbReference type="ARBA" id="ARBA00022679"/>
    </source>
</evidence>
<feature type="transmembrane region" description="Helical" evidence="7">
    <location>
        <begin position="259"/>
        <end position="281"/>
    </location>
</feature>
<evidence type="ECO:0000256" key="7">
    <source>
        <dbReference type="RuleBase" id="RU079119"/>
    </source>
</evidence>
<dbReference type="STRING" id="946362.F2U7J2"/>
<evidence type="ECO:0000259" key="8">
    <source>
        <dbReference type="Pfam" id="PF01529"/>
    </source>
</evidence>
<dbReference type="PROSITE" id="PS50216">
    <property type="entry name" value="DHHC"/>
    <property type="match status" value="1"/>
</dbReference>
<feature type="domain" description="Palmitoyltransferase DHHC" evidence="8">
    <location>
        <begin position="147"/>
        <end position="291"/>
    </location>
</feature>
<comment type="subcellular location">
    <subcellularLocation>
        <location evidence="1">Membrane</location>
        <topology evidence="1">Multi-pass membrane protein</topology>
    </subcellularLocation>
</comment>
<dbReference type="OMA" id="CPFTANC"/>
<organism evidence="10">
    <name type="scientific">Salpingoeca rosetta (strain ATCC 50818 / BSB-021)</name>
    <dbReference type="NCBI Taxonomy" id="946362"/>
    <lineage>
        <taxon>Eukaryota</taxon>
        <taxon>Choanoflagellata</taxon>
        <taxon>Craspedida</taxon>
        <taxon>Salpingoecidae</taxon>
        <taxon>Salpingoeca</taxon>
    </lineage>
</organism>
<evidence type="ECO:0000313" key="9">
    <source>
        <dbReference type="EMBL" id="EGD83409.1"/>
    </source>
</evidence>
<dbReference type="EMBL" id="GL832963">
    <property type="protein sequence ID" value="EGD83409.1"/>
    <property type="molecule type" value="Genomic_DNA"/>
</dbReference>
<gene>
    <name evidence="9" type="ORF">PTSG_04016</name>
</gene>
<feature type="transmembrane region" description="Helical" evidence="7">
    <location>
        <begin position="70"/>
        <end position="92"/>
    </location>
</feature>
<proteinExistence type="inferred from homology"/>
<evidence type="ECO:0000256" key="6">
    <source>
        <dbReference type="ARBA" id="ARBA00023315"/>
    </source>
</evidence>
<dbReference type="KEGG" id="sre:PTSG_04016"/>
<feature type="transmembrane region" description="Helical" evidence="7">
    <location>
        <begin position="112"/>
        <end position="133"/>
    </location>
</feature>
<keyword evidence="5 7" id="KW-0472">Membrane</keyword>
<reference evidence="9" key="1">
    <citation type="submission" date="2009-08" db="EMBL/GenBank/DDBJ databases">
        <title>Annotation of Salpingoeca rosetta.</title>
        <authorList>
            <consortium name="The Broad Institute Genome Sequencing Platform"/>
            <person name="Russ C."/>
            <person name="Cuomo C."/>
            <person name="Burger G."/>
            <person name="Gray M.W."/>
            <person name="Holland P.W.H."/>
            <person name="King N."/>
            <person name="Lang F.B.F."/>
            <person name="Roger A.J."/>
            <person name="Ruiz-Trillo I."/>
            <person name="Young S.K."/>
            <person name="Zeng Q."/>
            <person name="Gargeya S."/>
            <person name="Alvarado L."/>
            <person name="Berlin A."/>
            <person name="Chapman S.B."/>
            <person name="Chen Z."/>
            <person name="Freedman E."/>
            <person name="Gellesch M."/>
            <person name="Goldberg J."/>
            <person name="Griggs A."/>
            <person name="Gujja S."/>
            <person name="Heilman E."/>
            <person name="Heiman D."/>
            <person name="Howarth C."/>
            <person name="Mehta T."/>
            <person name="Neiman D."/>
            <person name="Pearson M."/>
            <person name="Roberts A."/>
            <person name="Saif S."/>
            <person name="Shea T."/>
            <person name="Shenoy N."/>
            <person name="Sisk P."/>
            <person name="Stolte C."/>
            <person name="Sykes S."/>
            <person name="White J."/>
            <person name="Yandava C."/>
            <person name="Haas B."/>
            <person name="Nusbaum C."/>
            <person name="Birren B."/>
        </authorList>
    </citation>
    <scope>NUCLEOTIDE SEQUENCE [LARGE SCALE GENOMIC DNA]</scope>
    <source>
        <strain evidence="9">ATCC 50818</strain>
    </source>
</reference>
<evidence type="ECO:0000256" key="1">
    <source>
        <dbReference type="ARBA" id="ARBA00004141"/>
    </source>
</evidence>
<dbReference type="PANTHER" id="PTHR12246">
    <property type="entry name" value="PALMITOYLTRANSFERASE ZDHHC16"/>
    <property type="match status" value="1"/>
</dbReference>
<dbReference type="GeneID" id="16075491"/>
<evidence type="ECO:0000256" key="3">
    <source>
        <dbReference type="ARBA" id="ARBA00022692"/>
    </source>
</evidence>
<dbReference type="OrthoDB" id="331948at2759"/>
<comment type="similarity">
    <text evidence="7">Belongs to the DHHC palmitoyltransferase family.</text>
</comment>
<dbReference type="Proteomes" id="UP000007799">
    <property type="component" value="Unassembled WGS sequence"/>
</dbReference>
<feature type="transmembrane region" description="Helical" evidence="7">
    <location>
        <begin position="193"/>
        <end position="213"/>
    </location>
</feature>
<dbReference type="InterPro" id="IPR001594">
    <property type="entry name" value="Palmitoyltrfase_DHHC"/>
</dbReference>
<keyword evidence="4 7" id="KW-1133">Transmembrane helix</keyword>
<keyword evidence="6 7" id="KW-0012">Acyltransferase</keyword>
<dbReference type="EC" id="2.3.1.225" evidence="7"/>
<keyword evidence="3 7" id="KW-0812">Transmembrane</keyword>
<accession>F2U7J2</accession>
<feature type="transmembrane region" description="Helical" evidence="7">
    <location>
        <begin position="20"/>
        <end position="49"/>
    </location>
</feature>
<name>F2U7J2_SALR5</name>
<dbReference type="RefSeq" id="XP_004994913.1">
    <property type="nucleotide sequence ID" value="XM_004994856.1"/>
</dbReference>
<comment type="catalytic activity">
    <reaction evidence="7">
        <text>L-cysteinyl-[protein] + hexadecanoyl-CoA = S-hexadecanoyl-L-cysteinyl-[protein] + CoA</text>
        <dbReference type="Rhea" id="RHEA:36683"/>
        <dbReference type="Rhea" id="RHEA-COMP:10131"/>
        <dbReference type="Rhea" id="RHEA-COMP:11032"/>
        <dbReference type="ChEBI" id="CHEBI:29950"/>
        <dbReference type="ChEBI" id="CHEBI:57287"/>
        <dbReference type="ChEBI" id="CHEBI:57379"/>
        <dbReference type="ChEBI" id="CHEBI:74151"/>
        <dbReference type="EC" id="2.3.1.225"/>
    </reaction>
</comment>
<dbReference type="AlphaFoldDB" id="F2U7J2"/>
<protein>
    <recommendedName>
        <fullName evidence="7">Palmitoyltransferase</fullName>
        <ecNumber evidence="7">2.3.1.225</ecNumber>
    </recommendedName>
</protein>
<dbReference type="GO" id="GO:0019706">
    <property type="term" value="F:protein-cysteine S-palmitoyltransferase activity"/>
    <property type="evidence" value="ECO:0007669"/>
    <property type="project" value="UniProtKB-EC"/>
</dbReference>
<comment type="domain">
    <text evidence="7">The DHHC domain is required for palmitoyltransferase activity.</text>
</comment>
<sequence>MTQIQDQARTTTKMGWNTLVVVLMLCIVAVVVAPLGLELMLTIAERFGFPGVRRSRAMFRVAAALDRGSVMAEYGVAVATLAMILVPIYLHFWEYAPFWESTHRHQHDTFHFVVYHLLPSVWINSNLLYHFYLACTIKPDSPRPTNRGRRCKVCKGPKPLRSHHCSTCNRCVEKMDHHCPFTANCVGKGNHKYFYLFVTYGWFATVYALWLSIHPYLECVEMADVTADKDAGLGEEVEEEAPNMFEHCEGWDSLKVRLFFASVAAAALLTAFWLFVTYLVYTDTTTIEFLSFSERKRQRESITVNKEPHLLNNLQDVLGPWRFWWRWLVPVPLLHHSIPQWHEDK</sequence>
<dbReference type="InterPro" id="IPR039859">
    <property type="entry name" value="PFA4/ZDH16/20/ERF2-like"/>
</dbReference>
<evidence type="ECO:0000256" key="5">
    <source>
        <dbReference type="ARBA" id="ARBA00023136"/>
    </source>
</evidence>
<evidence type="ECO:0000313" key="10">
    <source>
        <dbReference type="Proteomes" id="UP000007799"/>
    </source>
</evidence>
<dbReference type="InParanoid" id="F2U7J2"/>
<keyword evidence="2 7" id="KW-0808">Transferase</keyword>
<keyword evidence="10" id="KW-1185">Reference proteome</keyword>
<dbReference type="GO" id="GO:0016020">
    <property type="term" value="C:membrane"/>
    <property type="evidence" value="ECO:0007669"/>
    <property type="project" value="UniProtKB-SubCell"/>
</dbReference>